<dbReference type="OrthoDB" id="410651at2759"/>
<comment type="caution">
    <text evidence="8">The sequence shown here is derived from an EMBL/GenBank/DDBJ whole genome shotgun (WGS) entry which is preliminary data.</text>
</comment>
<dbReference type="GO" id="GO:0004364">
    <property type="term" value="F:glutathione transferase activity"/>
    <property type="evidence" value="ECO:0007669"/>
    <property type="project" value="TreeGrafter"/>
</dbReference>
<gene>
    <name evidence="8" type="ORF">CUNI_LOCUS22318</name>
</gene>
<keyword evidence="2 7" id="KW-0812">Transmembrane</keyword>
<proteinExistence type="predicted"/>
<keyword evidence="6 7" id="KW-0472">Membrane</keyword>
<evidence type="ECO:0000256" key="1">
    <source>
        <dbReference type="ARBA" id="ARBA00004477"/>
    </source>
</evidence>
<reference evidence="8" key="1">
    <citation type="submission" date="2021-04" db="EMBL/GenBank/DDBJ databases">
        <authorList>
            <consortium name="Molecular Ecology Group"/>
        </authorList>
    </citation>
    <scope>NUCLEOTIDE SEQUENCE</scope>
</reference>
<dbReference type="AlphaFoldDB" id="A0A8S4A823"/>
<dbReference type="GO" id="GO:0005635">
    <property type="term" value="C:nuclear envelope"/>
    <property type="evidence" value="ECO:0007669"/>
    <property type="project" value="TreeGrafter"/>
</dbReference>
<evidence type="ECO:0000256" key="4">
    <source>
        <dbReference type="ARBA" id="ARBA00022824"/>
    </source>
</evidence>
<dbReference type="PRINTS" id="PR00488">
    <property type="entry name" value="5LPOXGNASEAP"/>
</dbReference>
<feature type="transmembrane region" description="Helical" evidence="7">
    <location>
        <begin position="111"/>
        <end position="129"/>
    </location>
</feature>
<dbReference type="InterPro" id="IPR001129">
    <property type="entry name" value="Membr-assoc_MAPEG"/>
</dbReference>
<evidence type="ECO:0000256" key="7">
    <source>
        <dbReference type="SAM" id="Phobius"/>
    </source>
</evidence>
<evidence type="ECO:0000256" key="3">
    <source>
        <dbReference type="ARBA" id="ARBA00022751"/>
    </source>
</evidence>
<dbReference type="GO" id="GO:0008047">
    <property type="term" value="F:enzyme activator activity"/>
    <property type="evidence" value="ECO:0007669"/>
    <property type="project" value="InterPro"/>
</dbReference>
<dbReference type="SUPFAM" id="SSF161084">
    <property type="entry name" value="MAPEG domain-like"/>
    <property type="match status" value="1"/>
</dbReference>
<keyword evidence="5 7" id="KW-1133">Transmembrane helix</keyword>
<dbReference type="InterPro" id="IPR001446">
    <property type="entry name" value="5_LipOase_AP"/>
</dbReference>
<evidence type="ECO:0000256" key="2">
    <source>
        <dbReference type="ARBA" id="ARBA00022692"/>
    </source>
</evidence>
<evidence type="ECO:0008006" key="10">
    <source>
        <dbReference type="Google" id="ProtNLM"/>
    </source>
</evidence>
<dbReference type="PANTHER" id="PTHR10250:SF15">
    <property type="entry name" value="MICROSOMAL GLUTATHIONE S-TRANSFERASE-RELATED"/>
    <property type="match status" value="1"/>
</dbReference>
<evidence type="ECO:0000256" key="6">
    <source>
        <dbReference type="ARBA" id="ARBA00023136"/>
    </source>
</evidence>
<organism evidence="8 9">
    <name type="scientific">Candidula unifasciata</name>
    <dbReference type="NCBI Taxonomy" id="100452"/>
    <lineage>
        <taxon>Eukaryota</taxon>
        <taxon>Metazoa</taxon>
        <taxon>Spiralia</taxon>
        <taxon>Lophotrochozoa</taxon>
        <taxon>Mollusca</taxon>
        <taxon>Gastropoda</taxon>
        <taxon>Heterobranchia</taxon>
        <taxon>Euthyneura</taxon>
        <taxon>Panpulmonata</taxon>
        <taxon>Eupulmonata</taxon>
        <taxon>Stylommatophora</taxon>
        <taxon>Helicina</taxon>
        <taxon>Helicoidea</taxon>
        <taxon>Geomitridae</taxon>
        <taxon>Candidula</taxon>
    </lineage>
</organism>
<evidence type="ECO:0000256" key="5">
    <source>
        <dbReference type="ARBA" id="ARBA00022989"/>
    </source>
</evidence>
<name>A0A8S4A823_9EUPU</name>
<dbReference type="PANTHER" id="PTHR10250">
    <property type="entry name" value="MICROSOMAL GLUTATHIONE S-TRANSFERASE"/>
    <property type="match status" value="1"/>
</dbReference>
<dbReference type="Gene3D" id="1.20.120.550">
    <property type="entry name" value="Membrane associated eicosanoid/glutathione metabolism-like domain"/>
    <property type="match status" value="1"/>
</dbReference>
<sequence length="152" mass="17235">MSREIDRYVLPAAVTLAGTYQLAKYARAVGAARHKFNISPPDVTGPPEFIRTYRAHQNTFEFYPMSLTSLWLGSVFFHPVPSSLLYTGYLYGRYKYFHGYVEDADKRLTGFVLSARCLVGLMILSLLGISHKAIRYFHGADLFKLAQERLGC</sequence>
<dbReference type="GO" id="GO:0005789">
    <property type="term" value="C:endoplasmic reticulum membrane"/>
    <property type="evidence" value="ECO:0007669"/>
    <property type="project" value="UniProtKB-SubCell"/>
</dbReference>
<dbReference type="InterPro" id="IPR050997">
    <property type="entry name" value="MAPEG"/>
</dbReference>
<protein>
    <recommendedName>
        <fullName evidence="10">Microsomal glutathione S-transferase 2</fullName>
    </recommendedName>
</protein>
<evidence type="ECO:0000313" key="9">
    <source>
        <dbReference type="Proteomes" id="UP000678393"/>
    </source>
</evidence>
<dbReference type="Pfam" id="PF01124">
    <property type="entry name" value="MAPEG"/>
    <property type="match status" value="1"/>
</dbReference>
<dbReference type="GO" id="GO:0019370">
    <property type="term" value="P:leukotriene biosynthetic process"/>
    <property type="evidence" value="ECO:0007669"/>
    <property type="project" value="UniProtKB-KW"/>
</dbReference>
<keyword evidence="3" id="KW-0434">Leukotriene biosynthesis</keyword>
<keyword evidence="9" id="KW-1185">Reference proteome</keyword>
<dbReference type="Proteomes" id="UP000678393">
    <property type="component" value="Unassembled WGS sequence"/>
</dbReference>
<dbReference type="EMBL" id="CAJHNH020008568">
    <property type="protein sequence ID" value="CAG5136760.1"/>
    <property type="molecule type" value="Genomic_DNA"/>
</dbReference>
<evidence type="ECO:0000313" key="8">
    <source>
        <dbReference type="EMBL" id="CAG5136760.1"/>
    </source>
</evidence>
<keyword evidence="4" id="KW-0256">Endoplasmic reticulum</keyword>
<dbReference type="InterPro" id="IPR023352">
    <property type="entry name" value="MAPEG-like_dom_sf"/>
</dbReference>
<comment type="subcellular location">
    <subcellularLocation>
        <location evidence="1">Endoplasmic reticulum membrane</location>
        <topology evidence="1">Multi-pass membrane protein</topology>
    </subcellularLocation>
</comment>
<dbReference type="GO" id="GO:0004602">
    <property type="term" value="F:glutathione peroxidase activity"/>
    <property type="evidence" value="ECO:0007669"/>
    <property type="project" value="TreeGrafter"/>
</dbReference>
<dbReference type="FunFam" id="1.20.120.550:FF:000003">
    <property type="entry name" value="Leukotriene C4 synthase"/>
    <property type="match status" value="1"/>
</dbReference>
<accession>A0A8S4A823</accession>
<feature type="transmembrane region" description="Helical" evidence="7">
    <location>
        <begin position="70"/>
        <end position="91"/>
    </location>
</feature>